<gene>
    <name evidence="2" type="ORF">GPICK_02940</name>
</gene>
<dbReference type="SUPFAM" id="SSF82171">
    <property type="entry name" value="DPP6 N-terminal domain-like"/>
    <property type="match status" value="1"/>
</dbReference>
<evidence type="ECO:0000313" key="2">
    <source>
        <dbReference type="EMBL" id="AJE02474.1"/>
    </source>
</evidence>
<reference evidence="2 3" key="1">
    <citation type="journal article" date="2015" name="Genome Announc.">
        <title>Complete Genome of Geobacter pickeringii G13T, a Metal-Reducing Isolate from Sedimentary Kaolin Deposits.</title>
        <authorList>
            <person name="Badalamenti J.P."/>
            <person name="Bond D.R."/>
        </authorList>
    </citation>
    <scope>NUCLEOTIDE SEQUENCE [LARGE SCALE GENOMIC DNA]</scope>
    <source>
        <strain evidence="2 3">G13</strain>
    </source>
</reference>
<dbReference type="InterPro" id="IPR011659">
    <property type="entry name" value="WD40"/>
</dbReference>
<organism evidence="2 3">
    <name type="scientific">Geobacter pickeringii</name>
    <dbReference type="NCBI Taxonomy" id="345632"/>
    <lineage>
        <taxon>Bacteria</taxon>
        <taxon>Pseudomonadati</taxon>
        <taxon>Thermodesulfobacteriota</taxon>
        <taxon>Desulfuromonadia</taxon>
        <taxon>Geobacterales</taxon>
        <taxon>Geobacteraceae</taxon>
        <taxon>Geobacter</taxon>
    </lineage>
</organism>
<evidence type="ECO:0008006" key="4">
    <source>
        <dbReference type="Google" id="ProtNLM"/>
    </source>
</evidence>
<dbReference type="HOGENOM" id="CLU_602377_0_0_7"/>
<dbReference type="AlphaFoldDB" id="A0A0B5BBU6"/>
<dbReference type="PROSITE" id="PS51257">
    <property type="entry name" value="PROKAR_LIPOPROTEIN"/>
    <property type="match status" value="1"/>
</dbReference>
<comment type="similarity">
    <text evidence="1">Belongs to the TolB family.</text>
</comment>
<dbReference type="Pfam" id="PF07676">
    <property type="entry name" value="PD40"/>
    <property type="match status" value="1"/>
</dbReference>
<dbReference type="InterPro" id="IPR011042">
    <property type="entry name" value="6-blade_b-propeller_TolB-like"/>
</dbReference>
<keyword evidence="3" id="KW-1185">Reference proteome</keyword>
<dbReference type="EMBL" id="CP009788">
    <property type="protein sequence ID" value="AJE02474.1"/>
    <property type="molecule type" value="Genomic_DNA"/>
</dbReference>
<protein>
    <recommendedName>
        <fullName evidence="4">Lipoprotein</fullName>
    </recommendedName>
</protein>
<dbReference type="STRING" id="345632.GPICK_02940"/>
<sequence length="460" mass="49604">MTCRFRMVVLAVCVAILAGGCSRRDAENSHASRKSTSGSVLATTMILATIGDNEKPVTVNMPSGPAYHAPLTAQLEFIFSEKGGGVAYVIEKAGTSRVVHNGVAGKPYKTVGTVVLSPDGKRIAYGALVDGKWRMVVDGKEGAPFNTVKSPLFSPDGSHLAYQAMAGERWHIVVDAAPNAGTPKRYLSHEFSGDSSRIAYIDDVDDKATGRLVVSDLAFSRQTVVATGVLSMQLNADKTRIAALSTSNGTQSVMDFTFDKPESVRKGQPYENVQGYAFGPDGAALAYIAIRAGKPLMVMNSKEMPLPDGVMANRPVIHPDMKVAGSLMFLNGTTYLQELPQGTRESGYETAESLVYSSDGRYHAYAAKKGENWFVVVNGKEGPAFDRVVTPKFSPDGKYLVYRARKSGRRFVVVADATGKTVKAHPEYEQVFEVQFTADGKSIAYGVKDGQKLIWMVEAL</sequence>
<dbReference type="PANTHER" id="PTHR36842">
    <property type="entry name" value="PROTEIN TOLB HOMOLOG"/>
    <property type="match status" value="1"/>
</dbReference>
<proteinExistence type="inferred from homology"/>
<dbReference type="Gene3D" id="2.120.10.30">
    <property type="entry name" value="TolB, C-terminal domain"/>
    <property type="match status" value="2"/>
</dbReference>
<evidence type="ECO:0000313" key="3">
    <source>
        <dbReference type="Proteomes" id="UP000057609"/>
    </source>
</evidence>
<dbReference type="Proteomes" id="UP000057609">
    <property type="component" value="Chromosome"/>
</dbReference>
<name>A0A0B5BBU6_9BACT</name>
<evidence type="ECO:0000256" key="1">
    <source>
        <dbReference type="ARBA" id="ARBA00009820"/>
    </source>
</evidence>
<dbReference type="PANTHER" id="PTHR36842:SF1">
    <property type="entry name" value="PROTEIN TOLB"/>
    <property type="match status" value="1"/>
</dbReference>
<accession>A0A0B5BBU6</accession>
<dbReference type="KEGG" id="gpi:GPICK_02940"/>